<evidence type="ECO:0000313" key="2">
    <source>
        <dbReference type="EMBL" id="QEO09591.1"/>
    </source>
</evidence>
<gene>
    <name evidence="2" type="ORF">FLP23_05975</name>
</gene>
<protein>
    <submittedName>
        <fullName evidence="2">Response regulator</fullName>
    </submittedName>
</protein>
<dbReference type="EMBL" id="CP043504">
    <property type="protein sequence ID" value="QEO09591.1"/>
    <property type="molecule type" value="Genomic_DNA"/>
</dbReference>
<accession>A0A5C1Y6Z9</accession>
<feature type="region of interest" description="Disordered" evidence="1">
    <location>
        <begin position="46"/>
        <end position="70"/>
    </location>
</feature>
<evidence type="ECO:0000256" key="1">
    <source>
        <dbReference type="SAM" id="MobiDB-lite"/>
    </source>
</evidence>
<organism evidence="2 3">
    <name type="scientific">Protaetiibacter larvae</name>
    <dbReference type="NCBI Taxonomy" id="2592654"/>
    <lineage>
        <taxon>Bacteria</taxon>
        <taxon>Bacillati</taxon>
        <taxon>Actinomycetota</taxon>
        <taxon>Actinomycetes</taxon>
        <taxon>Micrococcales</taxon>
        <taxon>Microbacteriaceae</taxon>
        <taxon>Protaetiibacter</taxon>
    </lineage>
</organism>
<evidence type="ECO:0000313" key="3">
    <source>
        <dbReference type="Proteomes" id="UP000322159"/>
    </source>
</evidence>
<sequence>MADTILARLAGGPLDAQIIPLDTDDLDAVDDELVLPWEQGQLIYRRAGDAENTGPHDGPTTVPYRYDAQI</sequence>
<dbReference type="OrthoDB" id="5078489at2"/>
<dbReference type="Proteomes" id="UP000322159">
    <property type="component" value="Chromosome"/>
</dbReference>
<dbReference type="RefSeq" id="WP_149325012.1">
    <property type="nucleotide sequence ID" value="NZ_CP043504.1"/>
</dbReference>
<dbReference type="AlphaFoldDB" id="A0A5C1Y6Z9"/>
<name>A0A5C1Y6Z9_9MICO</name>
<keyword evidence="3" id="KW-1185">Reference proteome</keyword>
<dbReference type="KEGG" id="lyk:FLP23_05975"/>
<proteinExistence type="predicted"/>
<reference evidence="2 3" key="1">
    <citation type="submission" date="2019-09" db="EMBL/GenBank/DDBJ databases">
        <title>Genome sequencing of strain KACC 19322.</title>
        <authorList>
            <person name="Heo J."/>
            <person name="Kim S.-J."/>
            <person name="Kim J.-S."/>
            <person name="Hong S.-B."/>
            <person name="Kwon S.-W."/>
        </authorList>
    </citation>
    <scope>NUCLEOTIDE SEQUENCE [LARGE SCALE GENOMIC DNA]</scope>
    <source>
        <strain evidence="2 3">KACC 19322</strain>
    </source>
</reference>